<proteinExistence type="inferred from homology"/>
<protein>
    <submittedName>
        <fullName evidence="9">Guanylate binding protein 2</fullName>
    </submittedName>
</protein>
<dbReference type="InterPro" id="IPR003191">
    <property type="entry name" value="Guanylate-bd/ATL_C"/>
</dbReference>
<feature type="domain" description="GB1/RHD3-type G" evidence="8">
    <location>
        <begin position="95"/>
        <end position="335"/>
    </location>
</feature>
<evidence type="ECO:0000313" key="10">
    <source>
        <dbReference type="Proteomes" id="UP000261540"/>
    </source>
</evidence>
<dbReference type="GO" id="GO:0005525">
    <property type="term" value="F:GTP binding"/>
    <property type="evidence" value="ECO:0007669"/>
    <property type="project" value="UniProtKB-KW"/>
</dbReference>
<dbReference type="InterPro" id="IPR036543">
    <property type="entry name" value="Guanylate-bd_C_sf"/>
</dbReference>
<keyword evidence="5" id="KW-0342">GTP-binding</keyword>
<sequence length="685" mass="77755">MITLFTPESYWKLLLRETESSWEVVTLSILLTLLIFQVNRTHYKSIRQIFQVNNQARSSIMAGFSMAEPICLIENGKDGKLCVQPKALQILEQIGQRVVVVAVVGFYRTGKSYLMNQLAGKRNGFALGATIQSKTKGIWMWCVPHPVKKDHTLVLLDTEGLGDVEKGDQKNDTWIFSLAVLLSSMLVYNSMGTIDNDALQRLHYVTELTEHIKVKSQQDEYEDESTEFLRVFPSFVWSVRDFTLTLEHDGKPITADEYLNNALKLKPGHSKAVQMYNMPRSCLRNYFPTRKCFVFDRPARTEKMRILDTLSDADLDPSFVKQVREFCCHVFSTAESKTLKGGVHVTGTLLGNLAKIYVDAICSNQIPCLENAVLSLAQIQNAKAVVQAIDHYNAQMAERVAYPTESQEELSQIHHVVEKEALKILIDCSFKDDDQKYQQKFLLSLDEMYAGILRKNIEESKKACESIIKHVFQPLEDQLGSGRYVSRGGYKAFCADMQRFINRYRSTPGKGVQAEEALKKYLDGKKAFQDSILTADQSLTEAERQIQAELAKAQALEQQHRTETEMNNMYEKLLKDQEQSYNEFTQQLMQKMEEDGQNAAKEYDRVLAAKLKEQEDLLSQNFNEKSELMQQSIDALKQEKKAMESNKPSMLGNVLESVGTVALFLPGPISKVIGVASLLGSRFLK</sequence>
<dbReference type="CDD" id="cd16269">
    <property type="entry name" value="GBP_C"/>
    <property type="match status" value="1"/>
</dbReference>
<reference evidence="9" key="1">
    <citation type="submission" date="2025-08" db="UniProtKB">
        <authorList>
            <consortium name="Ensembl"/>
        </authorList>
    </citation>
    <scope>IDENTIFICATION</scope>
</reference>
<keyword evidence="1" id="KW-0399">Innate immunity</keyword>
<dbReference type="GeneTree" id="ENSGT00940000162297"/>
<dbReference type="CDD" id="cd01851">
    <property type="entry name" value="GBP"/>
    <property type="match status" value="1"/>
</dbReference>
<dbReference type="InterPro" id="IPR037684">
    <property type="entry name" value="GBP_C"/>
</dbReference>
<name>A0A3B3QBD9_9TELE</name>
<keyword evidence="10" id="KW-1185">Reference proteome</keyword>
<feature type="coiled-coil region" evidence="7">
    <location>
        <begin position="539"/>
        <end position="646"/>
    </location>
</feature>
<keyword evidence="4" id="KW-0391">Immunity</keyword>
<dbReference type="Proteomes" id="UP000261540">
    <property type="component" value="Unplaced"/>
</dbReference>
<keyword evidence="3" id="KW-0378">Hydrolase</keyword>
<dbReference type="PROSITE" id="PS51715">
    <property type="entry name" value="G_GB1_RHD3"/>
    <property type="match status" value="1"/>
</dbReference>
<evidence type="ECO:0000256" key="2">
    <source>
        <dbReference type="ARBA" id="ARBA00022741"/>
    </source>
</evidence>
<dbReference type="InterPro" id="IPR030386">
    <property type="entry name" value="G_GB1_RHD3_dom"/>
</dbReference>
<dbReference type="FunFam" id="1.20.1000.10:FF:000001">
    <property type="entry name" value="Guanylate binding protein 1"/>
    <property type="match status" value="1"/>
</dbReference>
<dbReference type="InterPro" id="IPR027417">
    <property type="entry name" value="P-loop_NTPase"/>
</dbReference>
<evidence type="ECO:0000256" key="6">
    <source>
        <dbReference type="PROSITE-ProRule" id="PRU01052"/>
    </source>
</evidence>
<evidence type="ECO:0000259" key="8">
    <source>
        <dbReference type="PROSITE" id="PS51715"/>
    </source>
</evidence>
<dbReference type="Gene3D" id="1.20.1000.10">
    <property type="entry name" value="Guanylate-binding protein, C-terminal domain"/>
    <property type="match status" value="1"/>
</dbReference>
<dbReference type="GO" id="GO:0003924">
    <property type="term" value="F:GTPase activity"/>
    <property type="evidence" value="ECO:0007669"/>
    <property type="project" value="InterPro"/>
</dbReference>
<dbReference type="PANTHER" id="PTHR10751">
    <property type="entry name" value="GUANYLATE BINDING PROTEIN"/>
    <property type="match status" value="1"/>
</dbReference>
<evidence type="ECO:0000256" key="3">
    <source>
        <dbReference type="ARBA" id="ARBA00022801"/>
    </source>
</evidence>
<dbReference type="Pfam" id="PF02841">
    <property type="entry name" value="GBP_C"/>
    <property type="match status" value="1"/>
</dbReference>
<dbReference type="SUPFAM" id="SSF52540">
    <property type="entry name" value="P-loop containing nucleoside triphosphate hydrolases"/>
    <property type="match status" value="1"/>
</dbReference>
<dbReference type="AlphaFoldDB" id="A0A3B3QBD9"/>
<dbReference type="Ensembl" id="ENSPKIT00000026896.1">
    <property type="protein sequence ID" value="ENSPKIP00000002940.1"/>
    <property type="gene ID" value="ENSPKIG00000020651.1"/>
</dbReference>
<dbReference type="SUPFAM" id="SSF48340">
    <property type="entry name" value="Interferon-induced guanylate-binding protein 1 (GBP1), C-terminal domain"/>
    <property type="match status" value="1"/>
</dbReference>
<organism evidence="9 10">
    <name type="scientific">Paramormyrops kingsleyae</name>
    <dbReference type="NCBI Taxonomy" id="1676925"/>
    <lineage>
        <taxon>Eukaryota</taxon>
        <taxon>Metazoa</taxon>
        <taxon>Chordata</taxon>
        <taxon>Craniata</taxon>
        <taxon>Vertebrata</taxon>
        <taxon>Euteleostomi</taxon>
        <taxon>Actinopterygii</taxon>
        <taxon>Neopterygii</taxon>
        <taxon>Teleostei</taxon>
        <taxon>Osteoglossocephala</taxon>
        <taxon>Osteoglossomorpha</taxon>
        <taxon>Osteoglossiformes</taxon>
        <taxon>Mormyridae</taxon>
        <taxon>Paramormyrops</taxon>
    </lineage>
</organism>
<dbReference type="InterPro" id="IPR015894">
    <property type="entry name" value="Guanylate-bd_N"/>
</dbReference>
<accession>A0A3B3QBD9</accession>
<dbReference type="FunFam" id="3.40.50.300:FF:000422">
    <property type="entry name" value="Guanylate-binding protein 1"/>
    <property type="match status" value="1"/>
</dbReference>
<evidence type="ECO:0000256" key="7">
    <source>
        <dbReference type="SAM" id="Coils"/>
    </source>
</evidence>
<evidence type="ECO:0000256" key="1">
    <source>
        <dbReference type="ARBA" id="ARBA00022588"/>
    </source>
</evidence>
<keyword evidence="7" id="KW-0175">Coiled coil</keyword>
<dbReference type="GO" id="GO:0045087">
    <property type="term" value="P:innate immune response"/>
    <property type="evidence" value="ECO:0007669"/>
    <property type="project" value="UniProtKB-KW"/>
</dbReference>
<evidence type="ECO:0000256" key="4">
    <source>
        <dbReference type="ARBA" id="ARBA00022859"/>
    </source>
</evidence>
<comment type="similarity">
    <text evidence="6">Belongs to the TRAFAC class dynamin-like GTPase superfamily. GB1/RHD3 GTPase family.</text>
</comment>
<evidence type="ECO:0000313" key="9">
    <source>
        <dbReference type="Ensembl" id="ENSPKIP00000002940.1"/>
    </source>
</evidence>
<evidence type="ECO:0000256" key="5">
    <source>
        <dbReference type="ARBA" id="ARBA00023134"/>
    </source>
</evidence>
<dbReference type="Pfam" id="PF02263">
    <property type="entry name" value="GBP"/>
    <property type="match status" value="1"/>
</dbReference>
<dbReference type="OrthoDB" id="2135133at2759"/>
<reference evidence="9" key="2">
    <citation type="submission" date="2025-09" db="UniProtKB">
        <authorList>
            <consortium name="Ensembl"/>
        </authorList>
    </citation>
    <scope>IDENTIFICATION</scope>
</reference>
<keyword evidence="2" id="KW-0547">Nucleotide-binding</keyword>
<dbReference type="Gene3D" id="3.40.50.300">
    <property type="entry name" value="P-loop containing nucleotide triphosphate hydrolases"/>
    <property type="match status" value="1"/>
</dbReference>